<dbReference type="InterPro" id="IPR012461">
    <property type="entry name" value="SACK1"/>
</dbReference>
<proteinExistence type="inferred from homology"/>
<keyword evidence="4" id="KW-1185">Reference proteome</keyword>
<evidence type="ECO:0000256" key="1">
    <source>
        <dbReference type="ARBA" id="ARBA00006937"/>
    </source>
</evidence>
<organism evidence="3 4">
    <name type="scientific">Pelobates cultripes</name>
    <name type="common">Western spadefoot toad</name>
    <dbReference type="NCBI Taxonomy" id="61616"/>
    <lineage>
        <taxon>Eukaryota</taxon>
        <taxon>Metazoa</taxon>
        <taxon>Chordata</taxon>
        <taxon>Craniata</taxon>
        <taxon>Vertebrata</taxon>
        <taxon>Euteleostomi</taxon>
        <taxon>Amphibia</taxon>
        <taxon>Batrachia</taxon>
        <taxon>Anura</taxon>
        <taxon>Pelobatoidea</taxon>
        <taxon>Pelobatidae</taxon>
        <taxon>Pelobates</taxon>
    </lineage>
</organism>
<dbReference type="SUPFAM" id="SSF56024">
    <property type="entry name" value="Phospholipase D/nuclease"/>
    <property type="match status" value="1"/>
</dbReference>
<dbReference type="GO" id="GO:0019901">
    <property type="term" value="F:protein kinase binding"/>
    <property type="evidence" value="ECO:0007669"/>
    <property type="project" value="TreeGrafter"/>
</dbReference>
<dbReference type="EMBL" id="OW240919">
    <property type="protein sequence ID" value="CAH2311506.1"/>
    <property type="molecule type" value="Genomic_DNA"/>
</dbReference>
<reference evidence="3" key="1">
    <citation type="submission" date="2022-03" db="EMBL/GenBank/DDBJ databases">
        <authorList>
            <person name="Alioto T."/>
            <person name="Alioto T."/>
            <person name="Gomez Garrido J."/>
        </authorList>
    </citation>
    <scope>NUCLEOTIDE SEQUENCE</scope>
</reference>
<evidence type="ECO:0000313" key="3">
    <source>
        <dbReference type="EMBL" id="CAH2311506.1"/>
    </source>
</evidence>
<evidence type="ECO:0000259" key="2">
    <source>
        <dbReference type="Pfam" id="PF07894"/>
    </source>
</evidence>
<dbReference type="PANTHER" id="PTHR16181:SF29">
    <property type="entry name" value="PROTEIN FAM83A-RELATED"/>
    <property type="match status" value="1"/>
</dbReference>
<dbReference type="InterPro" id="IPR050944">
    <property type="entry name" value="FAM83"/>
</dbReference>
<gene>
    <name evidence="3" type="ORF">PECUL_23A018165</name>
</gene>
<dbReference type="GO" id="GO:0007165">
    <property type="term" value="P:signal transduction"/>
    <property type="evidence" value="ECO:0007669"/>
    <property type="project" value="TreeGrafter"/>
</dbReference>
<protein>
    <recommendedName>
        <fullName evidence="2">Scaffolding anchor of CK1 domain-containing protein</fullName>
    </recommendedName>
</protein>
<dbReference type="Pfam" id="PF07894">
    <property type="entry name" value="SACK1"/>
    <property type="match status" value="1"/>
</dbReference>
<dbReference type="Proteomes" id="UP001295444">
    <property type="component" value="Chromosome 08"/>
</dbReference>
<accession>A0AAD1WKI1</accession>
<comment type="similarity">
    <text evidence="1">Belongs to the FAM83 family.</text>
</comment>
<dbReference type="AlphaFoldDB" id="A0AAD1WKI1"/>
<dbReference type="Gene3D" id="3.30.870.10">
    <property type="entry name" value="Endonuclease Chain A"/>
    <property type="match status" value="1"/>
</dbReference>
<sequence length="308" mass="34947">MANSQLECLDEDKEYVEITEGNPDFFYSEKQRTALEILLSSGAQAFKNSIKHEGIRQFLSKEEIALIESSATISQIGKVELDDESELDDDMSISYWPGKSDVPTPMLDLGWPEGGSWKGITRAEVYTHPPTNNAPHIKVMVRRTIQNATKVIAVVMDVFTDSDIFLDLYEAATRRMVPVYIIISLHHLSSFLQMVETLAVNVRFIEALVSGRKASYKAKHSSKTIEIDSTIPVMDGTINLPPRKRATSRAKSTRLWKRAKAQLNSESKLSDIEEKFTEFYMEVYLYSHLRCFSLAARPHIRLNTPPKQ</sequence>
<dbReference type="PANTHER" id="PTHR16181">
    <property type="entry name" value="PROTEIN FAM83A-RELATED"/>
    <property type="match status" value="1"/>
</dbReference>
<feature type="domain" description="Scaffolding anchor of CK1" evidence="2">
    <location>
        <begin position="18"/>
        <end position="206"/>
    </location>
</feature>
<name>A0AAD1WKI1_PELCU</name>
<evidence type="ECO:0000313" key="4">
    <source>
        <dbReference type="Proteomes" id="UP001295444"/>
    </source>
</evidence>